<dbReference type="EMBL" id="CVRI01000020">
    <property type="protein sequence ID" value="CRK91098.1"/>
    <property type="molecule type" value="Genomic_DNA"/>
</dbReference>
<proteinExistence type="predicted"/>
<dbReference type="Proteomes" id="UP000183832">
    <property type="component" value="Unassembled WGS sequence"/>
</dbReference>
<keyword evidence="1" id="KW-0732">Signal</keyword>
<accession>A0A1J1HU65</accession>
<evidence type="ECO:0000313" key="2">
    <source>
        <dbReference type="EMBL" id="CRK91098.1"/>
    </source>
</evidence>
<evidence type="ECO:0000313" key="3">
    <source>
        <dbReference type="Proteomes" id="UP000183832"/>
    </source>
</evidence>
<protein>
    <submittedName>
        <fullName evidence="2">CLUMA_CG004786, isoform A</fullName>
    </submittedName>
</protein>
<dbReference type="AlphaFoldDB" id="A0A1J1HU65"/>
<sequence>MTYIFYQLISLFMLKNIFASPGYCLNLHAFNDTTFVGILRRSLNGLTHSNHNILNKPSKEKFPVITHVDKRTDLKLLA</sequence>
<feature type="signal peptide" evidence="1">
    <location>
        <begin position="1"/>
        <end position="19"/>
    </location>
</feature>
<feature type="chain" id="PRO_5012181827" evidence="1">
    <location>
        <begin position="20"/>
        <end position="78"/>
    </location>
</feature>
<organism evidence="2 3">
    <name type="scientific">Clunio marinus</name>
    <dbReference type="NCBI Taxonomy" id="568069"/>
    <lineage>
        <taxon>Eukaryota</taxon>
        <taxon>Metazoa</taxon>
        <taxon>Ecdysozoa</taxon>
        <taxon>Arthropoda</taxon>
        <taxon>Hexapoda</taxon>
        <taxon>Insecta</taxon>
        <taxon>Pterygota</taxon>
        <taxon>Neoptera</taxon>
        <taxon>Endopterygota</taxon>
        <taxon>Diptera</taxon>
        <taxon>Nematocera</taxon>
        <taxon>Chironomoidea</taxon>
        <taxon>Chironomidae</taxon>
        <taxon>Clunio</taxon>
    </lineage>
</organism>
<name>A0A1J1HU65_9DIPT</name>
<keyword evidence="3" id="KW-1185">Reference proteome</keyword>
<evidence type="ECO:0000256" key="1">
    <source>
        <dbReference type="SAM" id="SignalP"/>
    </source>
</evidence>
<gene>
    <name evidence="2" type="ORF">CLUMA_CG004786</name>
</gene>
<reference evidence="2 3" key="1">
    <citation type="submission" date="2015-04" db="EMBL/GenBank/DDBJ databases">
        <authorList>
            <person name="Syromyatnikov M.Y."/>
            <person name="Popov V.N."/>
        </authorList>
    </citation>
    <scope>NUCLEOTIDE SEQUENCE [LARGE SCALE GENOMIC DNA]</scope>
</reference>